<evidence type="ECO:0000313" key="13">
    <source>
        <dbReference type="EMBL" id="ABE07690.1"/>
    </source>
</evidence>
<dbReference type="InterPro" id="IPR049552">
    <property type="entry name" value="PKS_DH_N"/>
</dbReference>
<dbReference type="HOGENOM" id="CLU_000369_0_0_6"/>
<dbReference type="SMART" id="SM00826">
    <property type="entry name" value="PKS_DH"/>
    <property type="match status" value="1"/>
</dbReference>
<dbReference type="UniPathway" id="UPA00094"/>
<feature type="domain" description="Carrier" evidence="10">
    <location>
        <begin position="3095"/>
        <end position="3169"/>
    </location>
</feature>
<dbReference type="InterPro" id="IPR016035">
    <property type="entry name" value="Acyl_Trfase/lysoPLipase"/>
</dbReference>
<dbReference type="Gene3D" id="2.30.38.10">
    <property type="entry name" value="Luciferase, Domain 3"/>
    <property type="match status" value="1"/>
</dbReference>
<keyword evidence="7" id="KW-0511">Multifunctional enzyme</keyword>
<dbReference type="SUPFAM" id="SSF52777">
    <property type="entry name" value="CoA-dependent acyltransferases"/>
    <property type="match status" value="2"/>
</dbReference>
<dbReference type="InterPro" id="IPR020806">
    <property type="entry name" value="PKS_PP-bd"/>
</dbReference>
<keyword evidence="3" id="KW-0596">Phosphopantetheine</keyword>
<dbReference type="Pfam" id="PF08240">
    <property type="entry name" value="ADH_N"/>
    <property type="match status" value="1"/>
</dbReference>
<proteinExistence type="inferred from homology"/>
<dbReference type="InterPro" id="IPR010071">
    <property type="entry name" value="AA_adenyl_dom"/>
</dbReference>
<dbReference type="Pfam" id="PF13602">
    <property type="entry name" value="ADH_zinc_N_2"/>
    <property type="match status" value="1"/>
</dbReference>
<dbReference type="FunFam" id="3.40.50.720:FF:000209">
    <property type="entry name" value="Polyketide synthase Pks12"/>
    <property type="match status" value="1"/>
</dbReference>
<dbReference type="Gene3D" id="3.10.129.110">
    <property type="entry name" value="Polyketide synthase dehydratase"/>
    <property type="match status" value="1"/>
</dbReference>
<dbReference type="Proteomes" id="UP000001952">
    <property type="component" value="Chromosome"/>
</dbReference>
<dbReference type="NCBIfam" id="TIGR01733">
    <property type="entry name" value="AA-adenyl-dom"/>
    <property type="match status" value="1"/>
</dbReference>
<dbReference type="PROSITE" id="PS52004">
    <property type="entry name" value="KS3_2"/>
    <property type="match status" value="1"/>
</dbReference>
<dbReference type="InterPro" id="IPR050091">
    <property type="entry name" value="PKS_NRPS_Biosynth_Enz"/>
</dbReference>
<dbReference type="SUPFAM" id="SSF50129">
    <property type="entry name" value="GroES-like"/>
    <property type="match status" value="1"/>
</dbReference>
<dbReference type="Gene3D" id="3.30.300.30">
    <property type="match status" value="1"/>
</dbReference>
<keyword evidence="6" id="KW-0808">Transferase</keyword>
<dbReference type="GO" id="GO:0016874">
    <property type="term" value="F:ligase activity"/>
    <property type="evidence" value="ECO:0007669"/>
    <property type="project" value="UniProtKB-KW"/>
</dbReference>
<dbReference type="InterPro" id="IPR057326">
    <property type="entry name" value="KR_dom"/>
</dbReference>
<dbReference type="Pfam" id="PF14765">
    <property type="entry name" value="PS-DH"/>
    <property type="match status" value="1"/>
</dbReference>
<dbReference type="Gene3D" id="3.40.50.1820">
    <property type="entry name" value="alpha/beta hydrolase"/>
    <property type="match status" value="1"/>
</dbReference>
<dbReference type="InterPro" id="IPR049900">
    <property type="entry name" value="PKS_mFAS_DH"/>
</dbReference>
<dbReference type="GO" id="GO:0016491">
    <property type="term" value="F:oxidoreductase activity"/>
    <property type="evidence" value="ECO:0007669"/>
    <property type="project" value="InterPro"/>
</dbReference>
<dbReference type="InterPro" id="IPR018201">
    <property type="entry name" value="Ketoacyl_synth_AS"/>
</dbReference>
<dbReference type="PROSITE" id="PS50075">
    <property type="entry name" value="CARRIER"/>
    <property type="match status" value="2"/>
</dbReference>
<feature type="domain" description="PKS/mFAS DH" evidence="12">
    <location>
        <begin position="2390"/>
        <end position="2667"/>
    </location>
</feature>
<dbReference type="SUPFAM" id="SSF52151">
    <property type="entry name" value="FabD/lysophospholipase-like"/>
    <property type="match status" value="1"/>
</dbReference>
<dbReference type="SMART" id="SM00822">
    <property type="entry name" value="PKS_KR"/>
    <property type="match status" value="1"/>
</dbReference>
<dbReference type="InterPro" id="IPR025110">
    <property type="entry name" value="AMP-bd_C"/>
</dbReference>
<dbReference type="InterPro" id="IPR036736">
    <property type="entry name" value="ACP-like_sf"/>
</dbReference>
<gene>
    <name evidence="13" type="ordered locus">UTI89_C2222</name>
</gene>
<dbReference type="InterPro" id="IPR020841">
    <property type="entry name" value="PKS_Beta-ketoAc_synthase_dom"/>
</dbReference>
<dbReference type="SUPFAM" id="SSF56801">
    <property type="entry name" value="Acetyl-CoA synthetase-like"/>
    <property type="match status" value="1"/>
</dbReference>
<evidence type="ECO:0000256" key="3">
    <source>
        <dbReference type="ARBA" id="ARBA00022450"/>
    </source>
</evidence>
<comment type="similarity">
    <text evidence="8">In the C-terminal section; belongs to the NRP synthetase family.</text>
</comment>
<dbReference type="Pfam" id="PF00109">
    <property type="entry name" value="ketoacyl-synt"/>
    <property type="match status" value="1"/>
</dbReference>
<feature type="domain" description="Carrier" evidence="10">
    <location>
        <begin position="997"/>
        <end position="1072"/>
    </location>
</feature>
<feature type="domain" description="Ketosynthase family 3 (KS3)" evidence="11">
    <location>
        <begin position="1087"/>
        <end position="1508"/>
    </location>
</feature>
<dbReference type="PANTHER" id="PTHR43775:SF51">
    <property type="entry name" value="INACTIVE PHENOLPHTHIOCEROL SYNTHESIS POLYKETIDE SYNTHASE TYPE I PKS1-RELATED"/>
    <property type="match status" value="1"/>
</dbReference>
<dbReference type="GO" id="GO:0031177">
    <property type="term" value="F:phosphopantetheine binding"/>
    <property type="evidence" value="ECO:0007669"/>
    <property type="project" value="InterPro"/>
</dbReference>
<dbReference type="InterPro" id="IPR013968">
    <property type="entry name" value="PKS_KR"/>
</dbReference>
<dbReference type="Pfam" id="PF00698">
    <property type="entry name" value="Acyl_transf_1"/>
    <property type="match status" value="1"/>
</dbReference>
<evidence type="ECO:0000256" key="9">
    <source>
        <dbReference type="PROSITE-ProRule" id="PRU01363"/>
    </source>
</evidence>
<evidence type="ECO:0000256" key="7">
    <source>
        <dbReference type="ARBA" id="ARBA00023268"/>
    </source>
</evidence>
<dbReference type="Pfam" id="PF08659">
    <property type="entry name" value="KR"/>
    <property type="match status" value="1"/>
</dbReference>
<dbReference type="InterPro" id="IPR016039">
    <property type="entry name" value="Thiolase-like"/>
</dbReference>
<dbReference type="EMBL" id="CP000243">
    <property type="protein sequence ID" value="ABE07690.1"/>
    <property type="molecule type" value="Genomic_DNA"/>
</dbReference>
<keyword evidence="5" id="KW-0436">Ligase</keyword>
<feature type="active site" description="Proton donor; for dehydratase activity" evidence="9">
    <location>
        <position position="2588"/>
    </location>
</feature>
<reference evidence="13 14" key="1">
    <citation type="journal article" date="2006" name="Proc. Natl. Acad. Sci. U.S.A.">
        <title>Identification of genes subject to positive selection in uropathogenic strains of Escherichia coli: a comparative genomics approach.</title>
        <authorList>
            <person name="Chen S.L."/>
            <person name="Hung C.S."/>
            <person name="Xu J."/>
            <person name="Reigstad C.S."/>
            <person name="Magrini V."/>
            <person name="Sabo A."/>
            <person name="Blasiar D."/>
            <person name="Bieri T."/>
            <person name="Meyer R.R."/>
            <person name="Ozersky P."/>
            <person name="Armstrong J.R."/>
            <person name="Fulton R.S."/>
            <person name="Latreille J.P."/>
            <person name="Spieth J."/>
            <person name="Hooton T.M."/>
            <person name="Mardis E.R."/>
            <person name="Hultgren S.J."/>
            <person name="Gordon J.I."/>
        </authorList>
    </citation>
    <scope>NUCLEOTIDE SEQUENCE [LARGE SCALE GENOMIC DNA]</scope>
    <source>
        <strain evidence="14">UTI89 / UPEC</strain>
    </source>
</reference>
<dbReference type="Pfam" id="PF00550">
    <property type="entry name" value="PP-binding"/>
    <property type="match status" value="2"/>
</dbReference>
<evidence type="ECO:0000256" key="1">
    <source>
        <dbReference type="ARBA" id="ARBA00005194"/>
    </source>
</evidence>
<dbReference type="GO" id="GO:0004315">
    <property type="term" value="F:3-oxoacyl-[acyl-carrier-protein] synthase activity"/>
    <property type="evidence" value="ECO:0007669"/>
    <property type="project" value="InterPro"/>
</dbReference>
<dbReference type="InterPro" id="IPR000873">
    <property type="entry name" value="AMP-dep_synth/lig_dom"/>
</dbReference>
<evidence type="ECO:0000256" key="2">
    <source>
        <dbReference type="ARBA" id="ARBA00006484"/>
    </source>
</evidence>
<dbReference type="InterPro" id="IPR014031">
    <property type="entry name" value="Ketoacyl_synth_C"/>
</dbReference>
<dbReference type="InterPro" id="IPR042104">
    <property type="entry name" value="PKS_dehydratase_sf"/>
</dbReference>
<dbReference type="SUPFAM" id="SSF47336">
    <property type="entry name" value="ACP-like"/>
    <property type="match status" value="2"/>
</dbReference>
<dbReference type="SMART" id="SM00823">
    <property type="entry name" value="PKS_PP"/>
    <property type="match status" value="2"/>
</dbReference>
<dbReference type="Pfam" id="PF21089">
    <property type="entry name" value="PKS_DH_N"/>
    <property type="match status" value="1"/>
</dbReference>
<comment type="pathway">
    <text evidence="1">Lipid metabolism; fatty acid biosynthesis.</text>
</comment>
<dbReference type="SMART" id="SM00827">
    <property type="entry name" value="PKS_AT"/>
    <property type="match status" value="1"/>
</dbReference>
<dbReference type="InterPro" id="IPR036291">
    <property type="entry name" value="NAD(P)-bd_dom_sf"/>
</dbReference>
<dbReference type="PROSITE" id="PS00455">
    <property type="entry name" value="AMP_BINDING"/>
    <property type="match status" value="1"/>
</dbReference>
<dbReference type="InterPro" id="IPR016036">
    <property type="entry name" value="Malonyl_transacylase_ACP-bd"/>
</dbReference>
<dbReference type="GO" id="GO:0006633">
    <property type="term" value="P:fatty acid biosynthetic process"/>
    <property type="evidence" value="ECO:0007669"/>
    <property type="project" value="UniProtKB-UniPathway"/>
</dbReference>
<evidence type="ECO:0000256" key="8">
    <source>
        <dbReference type="ARBA" id="ARBA00029443"/>
    </source>
</evidence>
<dbReference type="Gene3D" id="3.40.47.10">
    <property type="match status" value="1"/>
</dbReference>
<dbReference type="Gene3D" id="3.30.559.30">
    <property type="entry name" value="Nonribosomal peptide synthetase, condensation domain"/>
    <property type="match status" value="1"/>
</dbReference>
<dbReference type="Pfam" id="PF00501">
    <property type="entry name" value="AMP-binding"/>
    <property type="match status" value="1"/>
</dbReference>
<dbReference type="InterPro" id="IPR020845">
    <property type="entry name" value="AMP-binding_CS"/>
</dbReference>
<dbReference type="Gene3D" id="3.40.50.980">
    <property type="match status" value="2"/>
</dbReference>
<evidence type="ECO:0000256" key="6">
    <source>
        <dbReference type="ARBA" id="ARBA00022679"/>
    </source>
</evidence>
<dbReference type="PROSITE" id="PS52019">
    <property type="entry name" value="PKS_MFAS_DH"/>
    <property type="match status" value="1"/>
</dbReference>
<dbReference type="InterPro" id="IPR011032">
    <property type="entry name" value="GroES-like_sf"/>
</dbReference>
<dbReference type="InterPro" id="IPR014030">
    <property type="entry name" value="Ketoacyl_synth_N"/>
</dbReference>
<keyword evidence="4" id="KW-0597">Phosphoprotein</keyword>
<dbReference type="Gene3D" id="3.30.70.250">
    <property type="entry name" value="Malonyl-CoA ACP transacylase, ACP-binding"/>
    <property type="match status" value="1"/>
</dbReference>
<dbReference type="InterPro" id="IPR020843">
    <property type="entry name" value="ER"/>
</dbReference>
<dbReference type="Gene3D" id="3.40.366.10">
    <property type="entry name" value="Malonyl-Coenzyme A Acyl Carrier Protein, domain 2"/>
    <property type="match status" value="1"/>
</dbReference>
<dbReference type="InterPro" id="IPR049551">
    <property type="entry name" value="PKS_DH_C"/>
</dbReference>
<dbReference type="Gene3D" id="3.40.50.720">
    <property type="entry name" value="NAD(P)-binding Rossmann-like Domain"/>
    <property type="match status" value="2"/>
</dbReference>
<protein>
    <submittedName>
        <fullName evidence="13">Putative peptide/polyketide synthase</fullName>
    </submittedName>
</protein>
<dbReference type="InterPro" id="IPR029058">
    <property type="entry name" value="AB_hydrolase_fold"/>
</dbReference>
<evidence type="ECO:0000259" key="11">
    <source>
        <dbReference type="PROSITE" id="PS52004"/>
    </source>
</evidence>
<dbReference type="InterPro" id="IPR001242">
    <property type="entry name" value="Condensation_dom"/>
</dbReference>
<dbReference type="SMART" id="SM00825">
    <property type="entry name" value="PKS_KS"/>
    <property type="match status" value="1"/>
</dbReference>
<dbReference type="CDD" id="cd05195">
    <property type="entry name" value="enoyl_red"/>
    <property type="match status" value="1"/>
</dbReference>
<dbReference type="CDD" id="cd00833">
    <property type="entry name" value="PKS"/>
    <property type="match status" value="1"/>
</dbReference>
<dbReference type="Pfam" id="PF13193">
    <property type="entry name" value="AMP-binding_C"/>
    <property type="match status" value="1"/>
</dbReference>
<feature type="region of interest" description="N-terminal hotdog fold" evidence="9">
    <location>
        <begin position="2390"/>
        <end position="2516"/>
    </location>
</feature>
<evidence type="ECO:0000256" key="5">
    <source>
        <dbReference type="ARBA" id="ARBA00022598"/>
    </source>
</evidence>
<evidence type="ECO:0000313" key="14">
    <source>
        <dbReference type="Proteomes" id="UP000001952"/>
    </source>
</evidence>
<dbReference type="Pfam" id="PF02801">
    <property type="entry name" value="Ketoacyl-synt_C"/>
    <property type="match status" value="1"/>
</dbReference>
<dbReference type="InterPro" id="IPR009081">
    <property type="entry name" value="PP-bd_ACP"/>
</dbReference>
<dbReference type="InterPro" id="IPR014043">
    <property type="entry name" value="Acyl_transferase_dom"/>
</dbReference>
<feature type="active site" description="Proton acceptor; for dehydratase activity" evidence="9">
    <location>
        <position position="2424"/>
    </location>
</feature>
<dbReference type="Gene3D" id="3.30.559.10">
    <property type="entry name" value="Chloramphenicol acetyltransferase-like domain"/>
    <property type="match status" value="1"/>
</dbReference>
<organism evidence="13 14">
    <name type="scientific">Escherichia coli (strain UTI89 / UPEC)</name>
    <dbReference type="NCBI Taxonomy" id="364106"/>
    <lineage>
        <taxon>Bacteria</taxon>
        <taxon>Pseudomonadati</taxon>
        <taxon>Pseudomonadota</taxon>
        <taxon>Gammaproteobacteria</taxon>
        <taxon>Enterobacterales</taxon>
        <taxon>Enterobacteriaceae</taxon>
        <taxon>Escherichia</taxon>
    </lineage>
</organism>
<dbReference type="GO" id="GO:0004312">
    <property type="term" value="F:fatty acid synthase activity"/>
    <property type="evidence" value="ECO:0007669"/>
    <property type="project" value="TreeGrafter"/>
</dbReference>
<dbReference type="InterPro" id="IPR020807">
    <property type="entry name" value="PKS_DH"/>
</dbReference>
<dbReference type="InterPro" id="IPR023213">
    <property type="entry name" value="CAT-like_dom_sf"/>
</dbReference>
<dbReference type="SMART" id="SM00829">
    <property type="entry name" value="PKS_ER"/>
    <property type="match status" value="1"/>
</dbReference>
<dbReference type="KEGG" id="eci:UTI89_C2222"/>
<dbReference type="SUPFAM" id="SSF53901">
    <property type="entry name" value="Thiolase-like"/>
    <property type="match status" value="1"/>
</dbReference>
<dbReference type="Gene3D" id="3.30.70.3290">
    <property type="match status" value="1"/>
</dbReference>
<dbReference type="InterPro" id="IPR001227">
    <property type="entry name" value="Ac_transferase_dom_sf"/>
</dbReference>
<evidence type="ECO:0000259" key="12">
    <source>
        <dbReference type="PROSITE" id="PS52019"/>
    </source>
</evidence>
<dbReference type="Gene3D" id="1.10.1200.10">
    <property type="entry name" value="ACP-like"/>
    <property type="match status" value="1"/>
</dbReference>
<evidence type="ECO:0000259" key="10">
    <source>
        <dbReference type="PROSITE" id="PS50075"/>
    </source>
</evidence>
<dbReference type="PROSITE" id="PS00606">
    <property type="entry name" value="KS3_1"/>
    <property type="match status" value="1"/>
</dbReference>
<dbReference type="Pfam" id="PF22621">
    <property type="entry name" value="CurL-like_PKS_C"/>
    <property type="match status" value="1"/>
</dbReference>
<dbReference type="Pfam" id="PF00668">
    <property type="entry name" value="Condensation"/>
    <property type="match status" value="1"/>
</dbReference>
<dbReference type="SUPFAM" id="SSF51735">
    <property type="entry name" value="NAD(P)-binding Rossmann-fold domains"/>
    <property type="match status" value="3"/>
</dbReference>
<dbReference type="CDD" id="cd08953">
    <property type="entry name" value="KR_2_SDR_x"/>
    <property type="match status" value="1"/>
</dbReference>
<dbReference type="SUPFAM" id="SSF55048">
    <property type="entry name" value="Probable ACP-binding domain of malonyl-CoA ACP transacylase"/>
    <property type="match status" value="1"/>
</dbReference>
<dbReference type="InterPro" id="IPR013154">
    <property type="entry name" value="ADH-like_N"/>
</dbReference>
<accession>Q1RAC4</accession>
<comment type="similarity">
    <text evidence="2">Belongs to the short-chain dehydrogenases/reductases (SDR) family.</text>
</comment>
<dbReference type="InterPro" id="IPR045851">
    <property type="entry name" value="AMP-bd_C_sf"/>
</dbReference>
<dbReference type="PANTHER" id="PTHR43775">
    <property type="entry name" value="FATTY ACID SYNTHASE"/>
    <property type="match status" value="1"/>
</dbReference>
<evidence type="ECO:0000256" key="4">
    <source>
        <dbReference type="ARBA" id="ARBA00022553"/>
    </source>
</evidence>
<dbReference type="Gene3D" id="3.90.180.10">
    <property type="entry name" value="Medium-chain alcohol dehydrogenases, catalytic domain"/>
    <property type="match status" value="1"/>
</dbReference>
<sequence length="3209" mass="352886">MMVMDNTSGDFPCNKMDTRKQLPLTPSQQGFLFHSLKDKKRSNYHEHFTCIFSQHVDSAHFKWALETLFRKHECFRTDYNWEIDERPCQVVKTDVLPDIYVLDCEQEEIRFLLANDDIIIPVPQDDGIDAIIPQLLQADLKYPFSLKTIPVRAYLIQSTKESAFILSYHHIVMDGWSLSLFIKQLLQLYGAAVVSGVRDDSAIIPSSLKPLVDTLSARRHTFQHDYWAAYLREGTPTCIVPLSQYHTDTEAENNSYVNQTNHVEINLSPDVCQKIQTLCSDYRITPAVIFYVAWGILLQRWCYADDVLFGATISGRNIPIDGIEETLGLFINTLPLRLRDDGATLLQHLQRMHQTLIAHYSNEHDALASIQRLVHKEGHAGDLFNTLVVLENYPVDMTLLSCASPVAIRHLSVHEQTHYPLTLTITQQKGFRFSIAYALNYLTNNMAQALLMHLSYLLEQLVDNPQRPIAALVNLSPCQQAQVLQPYLERMACRDWDSQSNVIEQFHQVAATSPAQVAVVDELCALTYSELAAQAEQLAAYLVQQGVMVGDTVGIISERRVNTVVAIIAIMLIGAAYVPISPDYPVGRMQEIIDDSGLALLLVHGKPLDALNVAQSDLCAFPVAPSVVFPVITPDSRAYVIYSSGSTGKPKGIAVAHRGLLRLIQGDSPLKVESGETTLLTCPFEFDVSVFEMWSTLLNHGKLVLLSKQALLDINHIRRTIADEQVARAWFTSSLFNSYVAEGADFFGMLQHITVGGEAVSAWHVNDVMQKYPHLVVTNGYGPTENTIFTTAYRFNGLQPARVPIGYAVPGTSLYITDLHGHLLPIGATGELVAGGVGVAIGYQNNPALSATVFVPDPFIPGGMMYKTGDYARLLDDGCVDCFGRKDGQIKINGQRIETGEIEQRLLECSGIIEAVVVPYRVRETLHIAAVVCVNDSYDEVEVRGQLADRLPPFAIPESLVVVTEIAKSHSGKADLAQLRYLLPATQCNAVSTTISEVHSDMEHALHAIWQRVLDRQDIDSNASFFALGGTSLDTIRVKGDIKRQLGLEIDITDLFKYPTLTALAHFLDTAVSPEDAIPTRAVVYSDMPVAIVGMAGRFPGAANIAALWTLVVGGESGLTLFSDEELRAHGVTPDTLKQANYIKTKGIVDDHEWFDADFFGYTPNEAECMDPQIRLLHQCCWQTLEHAGCDPATFTGAIGIYAGLLTSPHWLNAVMQDTTDSTALYKASILNIHSVTALIAHALNLTGPAVTLDTACSTSAVAIHQACIALRNRDCDAALAGGVSIEMPAYRGYEYHEGMINARDGVCRPFDSQASGTVTGDGLGMLLLKRLDDALADRDCIYGVIKGSAVNNDGNNKIGYTAPSVIGQSTVIRTSLRRAGFDSDSIGLVEAHGTGTVLGDPIELRALNEVFGPTPVPFCVVSALKSNIGHLNSAAGVAGVIKTTLALHHQVLPPTAHFRQLNPAIDLSRSALYVNQQVQPWPSTRPRRALVSSFGIGGTNASIALEAHQHEDDPSATGVRDSYLLLFSAKTPAALELRVASTLEYVKHGVGVRLPDVAYTLQTGRTAFDHRRAYLVSRGSKIDLSCATILQAEIFNGQRTTAEICFMFPGQGSQYHGMASALYAHQPMFRQHMDRCFAAFQRYSTVDLKALLFDDEDTRDIDQTQFTQPALFCVEYSLARTLIDLGITPDSMIGHSLGEYVAACIAGVFTLEDALHVIEARGRLMQSMRPGSMMAVYLSREQLTPWLAAERGIELAANNSAHFCVVAGEQAAISRLSTRLVEGGIQHRRLKTSHAFHSAMMTPMLHDFAQLLGQIPMHAPHKRFISNVSGTWITEEQATSPDYWVQQVRNAVLFSEGAAQLLVQPTLFIECGPGNTLSTFIQGHNQYSDQPTLLTLRKANAAIDDEHMLHRTLAALWVRGENIDWRRFNQTALGKHIPLPDYPFEQTYYYRYGAALSGYRQYPNPLRRPQDEWLQRVLWRMHDTSLREAFYAPGELIIIISADGDKLQQTLMSSGVDSITMPLPISSEDDVWDNDRILTHFHDICALLAHKTYRQLHCLYAPGAEAGSSLTQSLSGLYRVARWCMHSTTPLASLTVLTHGAFRVQEEDNPEPTLAALSGAVNVFAQELHPTEVRLIDIDAQSSDENLNLLTQRLAPKQETVMALRQGMLYLRRFIPTRLLAHLPPQTGCIPGNVLWIIGGEKGIGRMIGEALAQREGVRVVLSSRTGYHHEAVQQDALDVIHCDVTQAEAVRACLATLLERYGRLDGVIFAADATTTLTLHQLSESALRDTLTVKERGTANVLHALAQRNLLDERLLLLFCNSLAAVNAEIGQTGYATASAYLDALAQQLRTRYKVNALSIGLDALREQGMLLDAINGSEYDVLRGLRPLMTGTLLQAYKQQGADTSYYARLSPESDWLLDEHRISGIATLPGTGYLALAYEALRHYFVQDQICIDELVFLAPLTVMDNCSVDVFVDISPNGQGVSVEVKSMTERFSGTLTTHARGRATRLMVDDNVVCDLTGLMREMHTITPPTKELSSTHFHYGPRWHSVQQLYGNTAQTQVFATLALPTVAANDTIALHPALLDIASSVVEQLPGFHTDSVPFLYQDLRLYRPLPNTLHVALTVNRHDEEGDSYAFTLYDMAGEMVARCAAMVKRKVQLHIQDVDDDTRLRVPSADNYQLRLAAEGEGAGKLALCPTPRLALGDSQVEIEVLATGLNFKDVLFTTGLLRQQPGEAPLQLGLECAGRITRVGKNVTEFAPGEDVMAVLNGGFVQYARVESDCVVRKPAHCRIEQAAALPIAYLTAYYALVVRANLQPGERVLIHSAAGGVGLAALHIAKRCGAQIFATAGSEQKRDYLLSLGVHAVADSHDEQFAATLLTASDGQGMDVILNSLTGRLLDASLALLAPLGRFLELGSKDIVEDKALPMRFFAQGGTFIPINFHAAHGAFSRYLQQIVAWIDDNTLPLLPCKSVPLPEVARAFATLTTPQHIGKVVVTHRTAAGMDRLNAMIAERRLGGYALSMSNAEVMRQLWPILNTRSPWAQLLLSPRAIDRLARGNRVDRGVPSAANDTITQQTVKKRPRPEIGVPYSPATREVERVLCQILEEYLGLDRVGIDDNYAELGATSLDMVQLSGQMARHYPQVSVVSLYNHATVRQLATFCQPPEGESNAPSPQPAVQTNTRANQIAKRALQIAKNTARSHTSLH</sequence>
<feature type="region of interest" description="C-terminal hotdog fold" evidence="9">
    <location>
        <begin position="2530"/>
        <end position="2667"/>
    </location>
</feature>
<name>Q1RAC4_ECOUT</name>